<accession>A0A8J6P1M0</accession>
<dbReference type="EMBL" id="JACNIG010000385">
    <property type="protein sequence ID" value="MBC8434109.1"/>
    <property type="molecule type" value="Genomic_DNA"/>
</dbReference>
<dbReference type="Proteomes" id="UP000605201">
    <property type="component" value="Unassembled WGS sequence"/>
</dbReference>
<dbReference type="AlphaFoldDB" id="A0A8J6P1M0"/>
<evidence type="ECO:0008006" key="3">
    <source>
        <dbReference type="Google" id="ProtNLM"/>
    </source>
</evidence>
<proteinExistence type="predicted"/>
<evidence type="ECO:0000313" key="1">
    <source>
        <dbReference type="EMBL" id="MBC8434109.1"/>
    </source>
</evidence>
<reference evidence="1 2" key="1">
    <citation type="submission" date="2020-08" db="EMBL/GenBank/DDBJ databases">
        <title>Bridging the membrane lipid divide: bacteria of the FCB group superphylum have the potential to synthesize archaeal ether lipids.</title>
        <authorList>
            <person name="Villanueva L."/>
            <person name="Von Meijenfeldt F.A.B."/>
            <person name="Westbye A.B."/>
            <person name="Yadav S."/>
            <person name="Hopmans E.C."/>
            <person name="Dutilh B.E."/>
            <person name="Sinninghe Damste J.S."/>
        </authorList>
    </citation>
    <scope>NUCLEOTIDE SEQUENCE [LARGE SCALE GENOMIC DNA]</scope>
    <source>
        <strain evidence="1">NIOZ-UU17</strain>
    </source>
</reference>
<organism evidence="1 2">
    <name type="scientific">Candidatus Desulfatibia vada</name>
    <dbReference type="NCBI Taxonomy" id="2841696"/>
    <lineage>
        <taxon>Bacteria</taxon>
        <taxon>Pseudomonadati</taxon>
        <taxon>Thermodesulfobacteriota</taxon>
        <taxon>Desulfobacteria</taxon>
        <taxon>Desulfobacterales</taxon>
        <taxon>Desulfobacterales incertae sedis</taxon>
        <taxon>Candidatus Desulfatibia</taxon>
    </lineage>
</organism>
<comment type="caution">
    <text evidence="1">The sequence shown here is derived from an EMBL/GenBank/DDBJ whole genome shotgun (WGS) entry which is preliminary data.</text>
</comment>
<protein>
    <recommendedName>
        <fullName evidence="3">Lipoprotein</fullName>
    </recommendedName>
</protein>
<evidence type="ECO:0000313" key="2">
    <source>
        <dbReference type="Proteomes" id="UP000605201"/>
    </source>
</evidence>
<sequence length="160" mass="18407">MNENKRFFALSIILVALIFGCSAGFGNYGRIKDLPKTEDQVTIQHLIDTWKDYDVYYAGLHVKSPLGIMFDPKNNNTTLKGDRWKKVEDQNTLKTINKWLHVNNEYEPELREILGPDGKFYGYLYHSEGPAIFKQIDDGTLYAYDLEEPCQGGYGNCRGR</sequence>
<dbReference type="PROSITE" id="PS51257">
    <property type="entry name" value="PROKAR_LIPOPROTEIN"/>
    <property type="match status" value="1"/>
</dbReference>
<name>A0A8J6P1M0_9BACT</name>
<gene>
    <name evidence="1" type="ORF">H8D96_19550</name>
</gene>